<comment type="miscellaneous">
    <text evidence="8">During catalysis, the active site Cys acts as a nucleophile attacking the alpha-carbonyl group of tRNA-bound glutamate with the formation of a thioester intermediate between enzyme and glutamate, and the concomitant release of tRNA(Glu). The thioester intermediate is finally reduced by direct hydride transfer from NADPH, to form the product GSA.</text>
</comment>
<evidence type="ECO:0000259" key="15">
    <source>
        <dbReference type="Pfam" id="PF01488"/>
    </source>
</evidence>
<gene>
    <name evidence="8" type="primary">hemA</name>
    <name evidence="17" type="ORF">SAMN02745973_00554</name>
</gene>
<dbReference type="InterPro" id="IPR036291">
    <property type="entry name" value="NAD(P)-bd_dom_sf"/>
</dbReference>
<dbReference type="FunFam" id="3.30.460.30:FF:000001">
    <property type="entry name" value="Glutamyl-tRNA reductase"/>
    <property type="match status" value="1"/>
</dbReference>
<dbReference type="InterPro" id="IPR015896">
    <property type="entry name" value="4pyrrol_synth_GluRdtase_dimer"/>
</dbReference>
<dbReference type="PANTHER" id="PTHR43013:SF1">
    <property type="entry name" value="GLUTAMYL-TRNA REDUCTASE"/>
    <property type="match status" value="1"/>
</dbReference>
<feature type="site" description="Important for activity" evidence="8 12">
    <location>
        <position position="96"/>
    </location>
</feature>
<dbReference type="SUPFAM" id="SSF69075">
    <property type="entry name" value="Glutamyl tRNA-reductase dimerization domain"/>
    <property type="match status" value="1"/>
</dbReference>
<dbReference type="InterPro" id="IPR018214">
    <property type="entry name" value="GluRdtase_CS"/>
</dbReference>
<reference evidence="17 18" key="1">
    <citation type="submission" date="2017-02" db="EMBL/GenBank/DDBJ databases">
        <authorList>
            <person name="Peterson S.W."/>
        </authorList>
    </citation>
    <scope>NUCLEOTIDE SEQUENCE [LARGE SCALE GENOMIC DNA]</scope>
    <source>
        <strain evidence="17 18">DSM 15102</strain>
    </source>
</reference>
<dbReference type="Pfam" id="PF00745">
    <property type="entry name" value="GlutR_dimer"/>
    <property type="match status" value="1"/>
</dbReference>
<feature type="domain" description="Quinate/shikimate 5-dehydrogenase/glutamyl-tRNA reductase" evidence="15">
    <location>
        <begin position="169"/>
        <end position="302"/>
    </location>
</feature>
<dbReference type="UniPathway" id="UPA00251">
    <property type="reaction ID" value="UER00316"/>
</dbReference>
<dbReference type="EMBL" id="FUWV01000002">
    <property type="protein sequence ID" value="SJZ42382.1"/>
    <property type="molecule type" value="Genomic_DNA"/>
</dbReference>
<dbReference type="InterPro" id="IPR036453">
    <property type="entry name" value="GluRdtase_dimer_dom_sf"/>
</dbReference>
<evidence type="ECO:0000256" key="11">
    <source>
        <dbReference type="PIRSR" id="PIRSR000445-3"/>
    </source>
</evidence>
<comment type="catalytic activity">
    <reaction evidence="7 8 13">
        <text>(S)-4-amino-5-oxopentanoate + tRNA(Glu) + NADP(+) = L-glutamyl-tRNA(Glu) + NADPH + H(+)</text>
        <dbReference type="Rhea" id="RHEA:12344"/>
        <dbReference type="Rhea" id="RHEA-COMP:9663"/>
        <dbReference type="Rhea" id="RHEA-COMP:9680"/>
        <dbReference type="ChEBI" id="CHEBI:15378"/>
        <dbReference type="ChEBI" id="CHEBI:57501"/>
        <dbReference type="ChEBI" id="CHEBI:57783"/>
        <dbReference type="ChEBI" id="CHEBI:58349"/>
        <dbReference type="ChEBI" id="CHEBI:78442"/>
        <dbReference type="ChEBI" id="CHEBI:78520"/>
        <dbReference type="EC" id="1.2.1.70"/>
    </reaction>
</comment>
<dbReference type="Pfam" id="PF05201">
    <property type="entry name" value="GlutR_N"/>
    <property type="match status" value="1"/>
</dbReference>
<evidence type="ECO:0000256" key="12">
    <source>
        <dbReference type="PIRSR" id="PIRSR000445-4"/>
    </source>
</evidence>
<dbReference type="InterPro" id="IPR036343">
    <property type="entry name" value="GluRdtase_N_sf"/>
</dbReference>
<feature type="active site" description="Nucleophile" evidence="8 9">
    <location>
        <position position="49"/>
    </location>
</feature>
<comment type="pathway">
    <text evidence="1 8 13">Porphyrin-containing compound metabolism; protoporphyrin-IX biosynthesis; 5-aminolevulinate from L-glutamyl-tRNA(Glu): step 1/2.</text>
</comment>
<proteinExistence type="inferred from homology"/>
<dbReference type="Pfam" id="PF01488">
    <property type="entry name" value="Shikimate_DH"/>
    <property type="match status" value="1"/>
</dbReference>
<dbReference type="CDD" id="cd05213">
    <property type="entry name" value="NAD_bind_Glutamyl_tRNA_reduct"/>
    <property type="match status" value="1"/>
</dbReference>
<dbReference type="GO" id="GO:0008883">
    <property type="term" value="F:glutamyl-tRNA reductase activity"/>
    <property type="evidence" value="ECO:0007669"/>
    <property type="project" value="UniProtKB-UniRule"/>
</dbReference>
<dbReference type="AlphaFoldDB" id="A0A1T4KIX1"/>
<comment type="similarity">
    <text evidence="2 8 13">Belongs to the glutamyl-tRNA reductase family.</text>
</comment>
<evidence type="ECO:0000256" key="10">
    <source>
        <dbReference type="PIRSR" id="PIRSR000445-2"/>
    </source>
</evidence>
<feature type="domain" description="Tetrapyrrole biosynthesis glutamyl-tRNA reductase dimerisation" evidence="14">
    <location>
        <begin position="319"/>
        <end position="411"/>
    </location>
</feature>
<dbReference type="Proteomes" id="UP000196365">
    <property type="component" value="Unassembled WGS sequence"/>
</dbReference>
<dbReference type="PROSITE" id="PS00747">
    <property type="entry name" value="GLUTR"/>
    <property type="match status" value="1"/>
</dbReference>
<comment type="subunit">
    <text evidence="8">Homodimer.</text>
</comment>
<dbReference type="HAMAP" id="MF_00087">
    <property type="entry name" value="Glu_tRNA_reductase"/>
    <property type="match status" value="1"/>
</dbReference>
<evidence type="ECO:0000313" key="18">
    <source>
        <dbReference type="Proteomes" id="UP000196365"/>
    </source>
</evidence>
<evidence type="ECO:0000256" key="8">
    <source>
        <dbReference type="HAMAP-Rule" id="MF_00087"/>
    </source>
</evidence>
<evidence type="ECO:0000256" key="13">
    <source>
        <dbReference type="RuleBase" id="RU000584"/>
    </source>
</evidence>
<evidence type="ECO:0000256" key="6">
    <source>
        <dbReference type="ARBA" id="ARBA00023244"/>
    </source>
</evidence>
<name>A0A1T4KIX1_9FIRM</name>
<feature type="binding site" evidence="8 10">
    <location>
        <position position="117"/>
    </location>
    <ligand>
        <name>substrate</name>
    </ligand>
</feature>
<keyword evidence="6 8" id="KW-0627">Porphyrin biosynthesis</keyword>
<comment type="domain">
    <text evidence="8">Possesses an unusual extended V-shaped dimeric structure with each monomer consisting of three distinct domains arranged along a curved 'spinal' alpha-helix. The N-terminal catalytic domain specifically recognizes the glutamate moiety of the substrate. The second domain is the NADPH-binding domain, and the third C-terminal domain is responsible for dimerization.</text>
</comment>
<feature type="binding site" evidence="8 10">
    <location>
        <begin position="48"/>
        <end position="51"/>
    </location>
    <ligand>
        <name>substrate</name>
    </ligand>
</feature>
<dbReference type="EC" id="1.2.1.70" evidence="3 8"/>
<comment type="function">
    <text evidence="8">Catalyzes the NADPH-dependent reduction of glutamyl-tRNA(Glu) to glutamate 1-semialdehyde (GSA).</text>
</comment>
<evidence type="ECO:0000259" key="16">
    <source>
        <dbReference type="Pfam" id="PF05201"/>
    </source>
</evidence>
<dbReference type="InterPro" id="IPR000343">
    <property type="entry name" value="4pyrrol_synth_GluRdtase"/>
</dbReference>
<dbReference type="InterPro" id="IPR015895">
    <property type="entry name" value="4pyrrol_synth_GluRdtase_N"/>
</dbReference>
<dbReference type="InterPro" id="IPR006151">
    <property type="entry name" value="Shikm_DH/Glu-tRNA_Rdtase"/>
</dbReference>
<evidence type="ECO:0000256" key="5">
    <source>
        <dbReference type="ARBA" id="ARBA00023002"/>
    </source>
</evidence>
<dbReference type="NCBIfam" id="TIGR01035">
    <property type="entry name" value="hemA"/>
    <property type="match status" value="1"/>
</dbReference>
<evidence type="ECO:0000259" key="14">
    <source>
        <dbReference type="Pfam" id="PF00745"/>
    </source>
</evidence>
<dbReference type="Gene3D" id="3.40.50.720">
    <property type="entry name" value="NAD(P)-binding Rossmann-like Domain"/>
    <property type="match status" value="1"/>
</dbReference>
<feature type="domain" description="Glutamyl-tRNA reductase N-terminal" evidence="16">
    <location>
        <begin position="6"/>
        <end position="151"/>
    </location>
</feature>
<evidence type="ECO:0000256" key="2">
    <source>
        <dbReference type="ARBA" id="ARBA00005916"/>
    </source>
</evidence>
<keyword evidence="4 8" id="KW-0521">NADP</keyword>
<evidence type="ECO:0000256" key="9">
    <source>
        <dbReference type="PIRSR" id="PIRSR000445-1"/>
    </source>
</evidence>
<sequence length="413" mass="47926">MEIGVIGVHHRIASVEIRERVSFTQSQKEEAFSTLKKQGIQEMVILSTCNRSEVYIVTENLKQGLDSVCDFLKYYSGIKNISEYLIIKRNKEAVTHLFKVAAGLESLVLGEDQILGQVKEAHQFAMNHFQSGKLLNKLFRESITMAKYIKHTYKISENPTSVSYTGLKLLKKEIGSMEGKKALIIGAGNIGKLSLMYLLEEPLEKVYITNRTRKRFYTLKEDLNLKDSVVFIPYEDRYKVIKDVDIVISTTASPHIILKKQFMSNLEKKLYILDLAIPRDVDQEIGQMQNINLYDIDHLKKVIDENIAYRHHLRDPILQLIHQGVDDFYSWKQSIKLDKIIAKISIEQEKIKQNAINYIERKTDISDKDMKKVEKMINSSLKKTIKPIIELKKIKDQKKLQNYIEMLNDILRM</sequence>
<evidence type="ECO:0000256" key="4">
    <source>
        <dbReference type="ARBA" id="ARBA00022857"/>
    </source>
</evidence>
<dbReference type="SUPFAM" id="SSF51735">
    <property type="entry name" value="NAD(P)-binding Rossmann-fold domains"/>
    <property type="match status" value="1"/>
</dbReference>
<feature type="binding site" evidence="8 11">
    <location>
        <begin position="186"/>
        <end position="191"/>
    </location>
    <ligand>
        <name>NADP(+)</name>
        <dbReference type="ChEBI" id="CHEBI:58349"/>
    </ligand>
</feature>
<dbReference type="PIRSF" id="PIRSF000445">
    <property type="entry name" value="4pyrrol_synth_GluRdtase"/>
    <property type="match status" value="1"/>
</dbReference>
<dbReference type="PANTHER" id="PTHR43013">
    <property type="entry name" value="GLUTAMYL-TRNA REDUCTASE"/>
    <property type="match status" value="1"/>
</dbReference>
<accession>A0A1T4KIX1</accession>
<evidence type="ECO:0000256" key="3">
    <source>
        <dbReference type="ARBA" id="ARBA00012970"/>
    </source>
</evidence>
<protein>
    <recommendedName>
        <fullName evidence="3 8">Glutamyl-tRNA reductase</fullName>
        <shortName evidence="8">GluTR</shortName>
        <ecNumber evidence="3 8">1.2.1.70</ecNumber>
    </recommendedName>
</protein>
<evidence type="ECO:0000313" key="17">
    <source>
        <dbReference type="EMBL" id="SJZ42382.1"/>
    </source>
</evidence>
<evidence type="ECO:0000256" key="1">
    <source>
        <dbReference type="ARBA" id="ARBA00005059"/>
    </source>
</evidence>
<evidence type="ECO:0000256" key="7">
    <source>
        <dbReference type="ARBA" id="ARBA00047464"/>
    </source>
</evidence>
<feature type="binding site" evidence="8 10">
    <location>
        <begin position="111"/>
        <end position="113"/>
    </location>
    <ligand>
        <name>substrate</name>
    </ligand>
</feature>
<dbReference type="GO" id="GO:0050661">
    <property type="term" value="F:NADP binding"/>
    <property type="evidence" value="ECO:0007669"/>
    <property type="project" value="InterPro"/>
</dbReference>
<keyword evidence="5 8" id="KW-0560">Oxidoreductase</keyword>
<dbReference type="Gene3D" id="3.30.460.30">
    <property type="entry name" value="Glutamyl-tRNA reductase, N-terminal domain"/>
    <property type="match status" value="1"/>
</dbReference>
<organism evidence="17 18">
    <name type="scientific">Garciella nitratireducens DSM 15102</name>
    <dbReference type="NCBI Taxonomy" id="1121911"/>
    <lineage>
        <taxon>Bacteria</taxon>
        <taxon>Bacillati</taxon>
        <taxon>Bacillota</taxon>
        <taxon>Clostridia</taxon>
        <taxon>Eubacteriales</taxon>
        <taxon>Eubacteriaceae</taxon>
        <taxon>Garciella</taxon>
    </lineage>
</organism>
<keyword evidence="18" id="KW-1185">Reference proteome</keyword>
<feature type="binding site" evidence="8 10">
    <location>
        <position position="106"/>
    </location>
    <ligand>
        <name>substrate</name>
    </ligand>
</feature>
<dbReference type="SUPFAM" id="SSF69742">
    <property type="entry name" value="Glutamyl tRNA-reductase catalytic, N-terminal domain"/>
    <property type="match status" value="1"/>
</dbReference>
<dbReference type="GO" id="GO:0019353">
    <property type="term" value="P:protoporphyrinogen IX biosynthetic process from glutamate"/>
    <property type="evidence" value="ECO:0007669"/>
    <property type="project" value="TreeGrafter"/>
</dbReference>